<accession>A0A8J5RKG7</accession>
<dbReference type="EMBL" id="JAAALK010000290">
    <property type="protein sequence ID" value="KAG8047573.1"/>
    <property type="molecule type" value="Genomic_DNA"/>
</dbReference>
<evidence type="ECO:0000313" key="2">
    <source>
        <dbReference type="Proteomes" id="UP000729402"/>
    </source>
</evidence>
<dbReference type="Proteomes" id="UP000729402">
    <property type="component" value="Unassembled WGS sequence"/>
</dbReference>
<name>A0A8J5RKG7_ZIZPA</name>
<protein>
    <submittedName>
        <fullName evidence="1">Uncharacterized protein</fullName>
    </submittedName>
</protein>
<reference evidence="1" key="2">
    <citation type="submission" date="2021-02" db="EMBL/GenBank/DDBJ databases">
        <authorList>
            <person name="Kimball J.A."/>
            <person name="Haas M.W."/>
            <person name="Macchietto M."/>
            <person name="Kono T."/>
            <person name="Duquette J."/>
            <person name="Shao M."/>
        </authorList>
    </citation>
    <scope>NUCLEOTIDE SEQUENCE</scope>
    <source>
        <tissue evidence="1">Fresh leaf tissue</tissue>
    </source>
</reference>
<sequence>MSGATTPSSHFSEWSWQLCVQRPGELRRPGWHGVEVFRRQMSGRCVGETCGRRGAEVLGRHGTDLHGRCGMEAPEASAVVLGGGDVGGAVAGAAVPGQGDV</sequence>
<proteinExistence type="predicted"/>
<dbReference type="AlphaFoldDB" id="A0A8J5RKG7"/>
<keyword evidence="2" id="KW-1185">Reference proteome</keyword>
<organism evidence="1 2">
    <name type="scientific">Zizania palustris</name>
    <name type="common">Northern wild rice</name>
    <dbReference type="NCBI Taxonomy" id="103762"/>
    <lineage>
        <taxon>Eukaryota</taxon>
        <taxon>Viridiplantae</taxon>
        <taxon>Streptophyta</taxon>
        <taxon>Embryophyta</taxon>
        <taxon>Tracheophyta</taxon>
        <taxon>Spermatophyta</taxon>
        <taxon>Magnoliopsida</taxon>
        <taxon>Liliopsida</taxon>
        <taxon>Poales</taxon>
        <taxon>Poaceae</taxon>
        <taxon>BOP clade</taxon>
        <taxon>Oryzoideae</taxon>
        <taxon>Oryzeae</taxon>
        <taxon>Zizaniinae</taxon>
        <taxon>Zizania</taxon>
    </lineage>
</organism>
<evidence type="ECO:0000313" key="1">
    <source>
        <dbReference type="EMBL" id="KAG8047573.1"/>
    </source>
</evidence>
<reference evidence="1" key="1">
    <citation type="journal article" date="2021" name="bioRxiv">
        <title>Whole Genome Assembly and Annotation of Northern Wild Rice, Zizania palustris L., Supports a Whole Genome Duplication in the Zizania Genus.</title>
        <authorList>
            <person name="Haas M."/>
            <person name="Kono T."/>
            <person name="Macchietto M."/>
            <person name="Millas R."/>
            <person name="McGilp L."/>
            <person name="Shao M."/>
            <person name="Duquette J."/>
            <person name="Hirsch C.N."/>
            <person name="Kimball J."/>
        </authorList>
    </citation>
    <scope>NUCLEOTIDE SEQUENCE</scope>
    <source>
        <tissue evidence="1">Fresh leaf tissue</tissue>
    </source>
</reference>
<gene>
    <name evidence="1" type="ORF">GUJ93_ZPchr0008g12648</name>
</gene>
<comment type="caution">
    <text evidence="1">The sequence shown here is derived from an EMBL/GenBank/DDBJ whole genome shotgun (WGS) entry which is preliminary data.</text>
</comment>